<dbReference type="Proteomes" id="UP000663868">
    <property type="component" value="Unassembled WGS sequence"/>
</dbReference>
<organism evidence="1 2">
    <name type="scientific">Adineta steineri</name>
    <dbReference type="NCBI Taxonomy" id="433720"/>
    <lineage>
        <taxon>Eukaryota</taxon>
        <taxon>Metazoa</taxon>
        <taxon>Spiralia</taxon>
        <taxon>Gnathifera</taxon>
        <taxon>Rotifera</taxon>
        <taxon>Eurotatoria</taxon>
        <taxon>Bdelloidea</taxon>
        <taxon>Adinetida</taxon>
        <taxon>Adinetidae</taxon>
        <taxon>Adineta</taxon>
    </lineage>
</organism>
<dbReference type="AlphaFoldDB" id="A0A820N4X7"/>
<proteinExistence type="predicted"/>
<gene>
    <name evidence="1" type="ORF">KXQ929_LOCUS50173</name>
</gene>
<sequence length="142" mass="16708">LTRASDPTKFFDHAKKYIEYLRKQINVQSITTNEQNNPTRIQLIELCKDIVEEKRLELSQEDERSYRLLSIDTFAPIKTIPTNLNEFLSSNYFWLSQSSSDSDERLKYYEKYIRSICQIGRSSSDIVEYCNECLALFPNSTI</sequence>
<accession>A0A820N4X7</accession>
<comment type="caution">
    <text evidence="1">The sequence shown here is derived from an EMBL/GenBank/DDBJ whole genome shotgun (WGS) entry which is preliminary data.</text>
</comment>
<reference evidence="1" key="1">
    <citation type="submission" date="2021-02" db="EMBL/GenBank/DDBJ databases">
        <authorList>
            <person name="Nowell W R."/>
        </authorList>
    </citation>
    <scope>NUCLEOTIDE SEQUENCE</scope>
</reference>
<protein>
    <submittedName>
        <fullName evidence="1">Uncharacterized protein</fullName>
    </submittedName>
</protein>
<dbReference type="EMBL" id="CAJOBB010022554">
    <property type="protein sequence ID" value="CAF4385784.1"/>
    <property type="molecule type" value="Genomic_DNA"/>
</dbReference>
<evidence type="ECO:0000313" key="2">
    <source>
        <dbReference type="Proteomes" id="UP000663868"/>
    </source>
</evidence>
<feature type="non-terminal residue" evidence="1">
    <location>
        <position position="1"/>
    </location>
</feature>
<evidence type="ECO:0000313" key="1">
    <source>
        <dbReference type="EMBL" id="CAF4385784.1"/>
    </source>
</evidence>
<name>A0A820N4X7_9BILA</name>
<feature type="non-terminal residue" evidence="1">
    <location>
        <position position="142"/>
    </location>
</feature>